<dbReference type="AlphaFoldDB" id="A0A4U0S3U1"/>
<dbReference type="NCBIfam" id="TIGR01443">
    <property type="entry name" value="intein_Cterm"/>
    <property type="match status" value="1"/>
</dbReference>
<sequence length="164" mass="17705">MNSNKDGHATVLSIRVISGAANRYNLTVHQLHTYYVLAGRTPVLVHNANCGPALKDLEKDYPRRTVGILDVGNDQLPMISGPGGQSDLLDNLPGRTKANFNHVETHAAAFLRMNPGIRKAVLYIDYPTGACGTCASTLPDMLPEGAQLWVISPGRTEKFVGLPD</sequence>
<dbReference type="Gene3D" id="2.170.16.10">
    <property type="entry name" value="Hedgehog/Intein (Hint) domain"/>
    <property type="match status" value="1"/>
</dbReference>
<dbReference type="OrthoDB" id="4296612at2"/>
<evidence type="ECO:0000313" key="2">
    <source>
        <dbReference type="Proteomes" id="UP000305778"/>
    </source>
</evidence>
<keyword evidence="2" id="KW-1185">Reference proteome</keyword>
<organism evidence="1 2">
    <name type="scientific">Actinacidiphila oryziradicis</name>
    <dbReference type="NCBI Taxonomy" id="2571141"/>
    <lineage>
        <taxon>Bacteria</taxon>
        <taxon>Bacillati</taxon>
        <taxon>Actinomycetota</taxon>
        <taxon>Actinomycetes</taxon>
        <taxon>Kitasatosporales</taxon>
        <taxon>Streptomycetaceae</taxon>
        <taxon>Actinacidiphila</taxon>
    </lineage>
</organism>
<gene>
    <name evidence="1" type="ORF">FCI23_38080</name>
</gene>
<dbReference type="Proteomes" id="UP000305778">
    <property type="component" value="Unassembled WGS sequence"/>
</dbReference>
<dbReference type="EMBL" id="SUMC01000060">
    <property type="protein sequence ID" value="TKA02953.1"/>
    <property type="molecule type" value="Genomic_DNA"/>
</dbReference>
<dbReference type="InterPro" id="IPR032724">
    <property type="entry name" value="SCP1.201-like"/>
</dbReference>
<reference evidence="1 2" key="1">
    <citation type="submission" date="2019-04" db="EMBL/GenBank/DDBJ databases">
        <title>Streptomyces oryziradicis sp. nov., a novel actinomycete isolated from rhizosphere soil of rice (Oryza sativa L.).</title>
        <authorList>
            <person name="Li C."/>
        </authorList>
    </citation>
    <scope>NUCLEOTIDE SEQUENCE [LARGE SCALE GENOMIC DNA]</scope>
    <source>
        <strain evidence="1 2">NEAU-C40</strain>
    </source>
</reference>
<accession>A0A4U0S3U1</accession>
<protein>
    <recommendedName>
        <fullName evidence="3">Intein C-terminal splicing domain-containing protein</fullName>
    </recommendedName>
</protein>
<name>A0A4U0S3U1_9ACTN</name>
<dbReference type="Pfam" id="PF14428">
    <property type="entry name" value="DddA-like"/>
    <property type="match status" value="1"/>
</dbReference>
<comment type="caution">
    <text evidence="1">The sequence shown here is derived from an EMBL/GenBank/DDBJ whole genome shotgun (WGS) entry which is preliminary data.</text>
</comment>
<dbReference type="InterPro" id="IPR030934">
    <property type="entry name" value="Intein_C"/>
</dbReference>
<evidence type="ECO:0000313" key="1">
    <source>
        <dbReference type="EMBL" id="TKA02953.1"/>
    </source>
</evidence>
<evidence type="ECO:0008006" key="3">
    <source>
        <dbReference type="Google" id="ProtNLM"/>
    </source>
</evidence>
<proteinExistence type="predicted"/>